<comment type="similarity">
    <text evidence="2 12">Belongs to the two pore domain potassium channel (TC 1.A.1.8) family.</text>
</comment>
<dbReference type="Pfam" id="PF07885">
    <property type="entry name" value="Ion_trans_2"/>
    <property type="match status" value="2"/>
</dbReference>
<keyword evidence="11 12" id="KW-0407">Ion channel</keyword>
<evidence type="ECO:0000256" key="13">
    <source>
        <dbReference type="SAM" id="Coils"/>
    </source>
</evidence>
<feature type="transmembrane region" description="Helical" evidence="15">
    <location>
        <begin position="80"/>
        <end position="103"/>
    </location>
</feature>
<keyword evidence="7" id="KW-0630">Potassium</keyword>
<comment type="caution">
    <text evidence="17">The sequence shown here is derived from an EMBL/GenBank/DDBJ whole genome shotgun (WGS) entry which is preliminary data.</text>
</comment>
<feature type="region of interest" description="Disordered" evidence="14">
    <location>
        <begin position="1"/>
        <end position="60"/>
    </location>
</feature>
<feature type="domain" description="Potassium channel" evidence="16">
    <location>
        <begin position="299"/>
        <end position="374"/>
    </location>
</feature>
<dbReference type="Gene3D" id="1.10.287.70">
    <property type="match status" value="1"/>
</dbReference>
<dbReference type="PRINTS" id="PR01095">
    <property type="entry name" value="TASKCHANNEL"/>
</dbReference>
<keyword evidence="8 15" id="KW-1133">Transmembrane helix</keyword>
<feature type="coiled-coil region" evidence="13">
    <location>
        <begin position="374"/>
        <end position="437"/>
    </location>
</feature>
<name>A0ABD3VV43_SINWO</name>
<evidence type="ECO:0000256" key="7">
    <source>
        <dbReference type="ARBA" id="ARBA00022958"/>
    </source>
</evidence>
<proteinExistence type="inferred from homology"/>
<dbReference type="InterPro" id="IPR003280">
    <property type="entry name" value="2pore_dom_K_chnl"/>
</dbReference>
<feature type="compositionally biased region" description="Basic and acidic residues" evidence="14">
    <location>
        <begin position="445"/>
        <end position="482"/>
    </location>
</feature>
<dbReference type="EMBL" id="JBJQND010000010">
    <property type="protein sequence ID" value="KAL3864352.1"/>
    <property type="molecule type" value="Genomic_DNA"/>
</dbReference>
<keyword evidence="3 12" id="KW-0813">Transport</keyword>
<evidence type="ECO:0000256" key="4">
    <source>
        <dbReference type="ARBA" id="ARBA00022538"/>
    </source>
</evidence>
<evidence type="ECO:0000256" key="9">
    <source>
        <dbReference type="ARBA" id="ARBA00023065"/>
    </source>
</evidence>
<keyword evidence="4" id="KW-0633">Potassium transport</keyword>
<keyword evidence="6" id="KW-0631">Potassium channel</keyword>
<keyword evidence="18" id="KW-1185">Reference proteome</keyword>
<evidence type="ECO:0000313" key="17">
    <source>
        <dbReference type="EMBL" id="KAL3864352.1"/>
    </source>
</evidence>
<reference evidence="17 18" key="1">
    <citation type="submission" date="2024-11" db="EMBL/GenBank/DDBJ databases">
        <title>Chromosome-level genome assembly of the freshwater bivalve Anodonta woodiana.</title>
        <authorList>
            <person name="Chen X."/>
        </authorList>
    </citation>
    <scope>NUCLEOTIDE SEQUENCE [LARGE SCALE GENOMIC DNA]</scope>
    <source>
        <strain evidence="17">MN2024</strain>
        <tissue evidence="17">Gills</tissue>
    </source>
</reference>
<evidence type="ECO:0000256" key="1">
    <source>
        <dbReference type="ARBA" id="ARBA00004141"/>
    </source>
</evidence>
<evidence type="ECO:0000256" key="12">
    <source>
        <dbReference type="RuleBase" id="RU003857"/>
    </source>
</evidence>
<feature type="region of interest" description="Disordered" evidence="14">
    <location>
        <begin position="444"/>
        <end position="482"/>
    </location>
</feature>
<dbReference type="PANTHER" id="PTHR11003">
    <property type="entry name" value="POTASSIUM CHANNEL, SUBFAMILY K"/>
    <property type="match status" value="1"/>
</dbReference>
<feature type="domain" description="Potassium channel" evidence="16">
    <location>
        <begin position="170"/>
        <end position="226"/>
    </location>
</feature>
<dbReference type="PANTHER" id="PTHR11003:SF335">
    <property type="entry name" value="POTASSIUM CHANNEL DOMAIN-CONTAINING PROTEIN"/>
    <property type="match status" value="1"/>
</dbReference>
<keyword evidence="13" id="KW-0175">Coiled coil</keyword>
<dbReference type="InterPro" id="IPR013099">
    <property type="entry name" value="K_chnl_dom"/>
</dbReference>
<accession>A0ABD3VV43</accession>
<sequence>MAEPEPQPSDGLLLSQTTNSTDGCDHTVQSNGKHTTTDSNLPSKESTPMSDLDRSMASSESSKKALSRSGRFKACMKQNLPALVLILLLVGYSFLGAVIFMYIEGPHEQRYKQNITETREELIELFFNLSTSIGTSSDDLRLRTRDLLLQYEADIMTAYKQGVTSPSDKTVWNFWNSLIFCGTIYTTIGYGHIATVTDLGRGVTMLYAAIGIPLAIIVLAELGKRFTIVLKYFWSFIRRYYYTGYCRKIPRAIIKRKANGTSQQNSKLPSIEEDQVYEVIYKADEIDDKFNLPIIVAVIILFLYIVLGSVMYTTWEKDWGFLEAFYFIFISLSTIGLGDIVPAHPKFFVISSVYVFIGLSLVSMCVNVAIEFFSKTAKETIKHAKKDIEKAKEKVTKAGLHAKRKVNDAKRKVEGVKANIQKEVEGVKTNIQKETTKLKQKARLLKGESFESETSSKSDTDVERCVGENHDVKPTETAAAKE</sequence>
<dbReference type="Proteomes" id="UP001634394">
    <property type="component" value="Unassembled WGS sequence"/>
</dbReference>
<evidence type="ECO:0000256" key="6">
    <source>
        <dbReference type="ARBA" id="ARBA00022826"/>
    </source>
</evidence>
<dbReference type="PRINTS" id="PR01333">
    <property type="entry name" value="2POREKCHANEL"/>
</dbReference>
<evidence type="ECO:0000256" key="5">
    <source>
        <dbReference type="ARBA" id="ARBA00022692"/>
    </source>
</evidence>
<evidence type="ECO:0000256" key="15">
    <source>
        <dbReference type="SAM" id="Phobius"/>
    </source>
</evidence>
<gene>
    <name evidence="17" type="ORF">ACJMK2_006043</name>
</gene>
<comment type="subcellular location">
    <subcellularLocation>
        <location evidence="1">Membrane</location>
        <topology evidence="1">Multi-pass membrane protein</topology>
    </subcellularLocation>
</comment>
<dbReference type="GO" id="GO:0016020">
    <property type="term" value="C:membrane"/>
    <property type="evidence" value="ECO:0007669"/>
    <property type="project" value="UniProtKB-SubCell"/>
</dbReference>
<evidence type="ECO:0000256" key="8">
    <source>
        <dbReference type="ARBA" id="ARBA00022989"/>
    </source>
</evidence>
<evidence type="ECO:0000313" key="18">
    <source>
        <dbReference type="Proteomes" id="UP001634394"/>
    </source>
</evidence>
<evidence type="ECO:0000259" key="16">
    <source>
        <dbReference type="Pfam" id="PF07885"/>
    </source>
</evidence>
<organism evidence="17 18">
    <name type="scientific">Sinanodonta woodiana</name>
    <name type="common">Chinese pond mussel</name>
    <name type="synonym">Anodonta woodiana</name>
    <dbReference type="NCBI Taxonomy" id="1069815"/>
    <lineage>
        <taxon>Eukaryota</taxon>
        <taxon>Metazoa</taxon>
        <taxon>Spiralia</taxon>
        <taxon>Lophotrochozoa</taxon>
        <taxon>Mollusca</taxon>
        <taxon>Bivalvia</taxon>
        <taxon>Autobranchia</taxon>
        <taxon>Heteroconchia</taxon>
        <taxon>Palaeoheterodonta</taxon>
        <taxon>Unionida</taxon>
        <taxon>Unionoidea</taxon>
        <taxon>Unionidae</taxon>
        <taxon>Unioninae</taxon>
        <taxon>Sinanodonta</taxon>
    </lineage>
</organism>
<dbReference type="AlphaFoldDB" id="A0ABD3VV43"/>
<keyword evidence="9 12" id="KW-0406">Ion transport</keyword>
<feature type="transmembrane region" description="Helical" evidence="15">
    <location>
        <begin position="347"/>
        <end position="370"/>
    </location>
</feature>
<keyword evidence="10 15" id="KW-0472">Membrane</keyword>
<dbReference type="GO" id="GO:0005267">
    <property type="term" value="F:potassium channel activity"/>
    <property type="evidence" value="ECO:0007669"/>
    <property type="project" value="UniProtKB-KW"/>
</dbReference>
<feature type="transmembrane region" description="Helical" evidence="15">
    <location>
        <begin position="290"/>
        <end position="312"/>
    </location>
</feature>
<protein>
    <recommendedName>
        <fullName evidence="16">Potassium channel domain-containing protein</fullName>
    </recommendedName>
</protein>
<feature type="compositionally biased region" description="Polar residues" evidence="14">
    <location>
        <begin position="14"/>
        <end position="49"/>
    </location>
</feature>
<evidence type="ECO:0000256" key="3">
    <source>
        <dbReference type="ARBA" id="ARBA00022448"/>
    </source>
</evidence>
<feature type="transmembrane region" description="Helical" evidence="15">
    <location>
        <begin position="205"/>
        <end position="223"/>
    </location>
</feature>
<dbReference type="InterPro" id="IPR003092">
    <property type="entry name" value="2pore_dom_K_chnl_TASK"/>
</dbReference>
<evidence type="ECO:0000256" key="2">
    <source>
        <dbReference type="ARBA" id="ARBA00006666"/>
    </source>
</evidence>
<feature type="transmembrane region" description="Helical" evidence="15">
    <location>
        <begin position="324"/>
        <end position="341"/>
    </location>
</feature>
<evidence type="ECO:0000256" key="10">
    <source>
        <dbReference type="ARBA" id="ARBA00023136"/>
    </source>
</evidence>
<dbReference type="SUPFAM" id="SSF81324">
    <property type="entry name" value="Voltage-gated potassium channels"/>
    <property type="match status" value="2"/>
</dbReference>
<keyword evidence="5 12" id="KW-0812">Transmembrane</keyword>
<evidence type="ECO:0000256" key="14">
    <source>
        <dbReference type="SAM" id="MobiDB-lite"/>
    </source>
</evidence>
<feature type="transmembrane region" description="Helical" evidence="15">
    <location>
        <begin position="174"/>
        <end position="193"/>
    </location>
</feature>
<evidence type="ECO:0000256" key="11">
    <source>
        <dbReference type="ARBA" id="ARBA00023303"/>
    </source>
</evidence>
<dbReference type="EMBL" id="JBJQND010000010">
    <property type="protein sequence ID" value="KAL3864353.1"/>
    <property type="molecule type" value="Genomic_DNA"/>
</dbReference>